<dbReference type="Gene3D" id="3.40.190.10">
    <property type="entry name" value="Periplasmic binding protein-like II"/>
    <property type="match status" value="2"/>
</dbReference>
<dbReference type="Proteomes" id="UP000297741">
    <property type="component" value="Unassembled WGS sequence"/>
</dbReference>
<proteinExistence type="predicted"/>
<dbReference type="PANTHER" id="PTHR30570:SF1">
    <property type="entry name" value="PHOSPHATE-BINDING PROTEIN PSTS"/>
    <property type="match status" value="1"/>
</dbReference>
<feature type="signal peptide" evidence="2">
    <location>
        <begin position="1"/>
        <end position="23"/>
    </location>
</feature>
<dbReference type="InterPro" id="IPR050811">
    <property type="entry name" value="Phosphate_ABC_transporter"/>
</dbReference>
<feature type="domain" description="PBP" evidence="3">
    <location>
        <begin position="17"/>
        <end position="306"/>
    </location>
</feature>
<dbReference type="EMBL" id="RPEM01000015">
    <property type="protein sequence ID" value="TGD41732.1"/>
    <property type="molecule type" value="Genomic_DNA"/>
</dbReference>
<name>A0ABY2KHG5_9RHOB</name>
<keyword evidence="1 2" id="KW-0732">Signal</keyword>
<dbReference type="SUPFAM" id="SSF53850">
    <property type="entry name" value="Periplasmic binding protein-like II"/>
    <property type="match status" value="1"/>
</dbReference>
<dbReference type="PANTHER" id="PTHR30570">
    <property type="entry name" value="PERIPLASMIC PHOSPHATE BINDING COMPONENT OF PHOSPHATE ABC TRANSPORTER"/>
    <property type="match status" value="1"/>
</dbReference>
<evidence type="ECO:0000313" key="5">
    <source>
        <dbReference type="Proteomes" id="UP000297741"/>
    </source>
</evidence>
<reference evidence="4 5" key="1">
    <citation type="submission" date="2018-11" db="EMBL/GenBank/DDBJ databases">
        <title>Tabrizicola sp. isolated from sediment of alpine lake.</title>
        <authorList>
            <person name="Liu Z."/>
        </authorList>
    </citation>
    <scope>NUCLEOTIDE SEQUENCE [LARGE SCALE GENOMIC DNA]</scope>
    <source>
        <strain evidence="4 5">DRYC-M-16</strain>
    </source>
</reference>
<organism evidence="4 5">
    <name type="scientific">Pseudotabrizicola sediminis</name>
    <dbReference type="NCBI Taxonomy" id="2486418"/>
    <lineage>
        <taxon>Bacteria</taxon>
        <taxon>Pseudomonadati</taxon>
        <taxon>Pseudomonadota</taxon>
        <taxon>Alphaproteobacteria</taxon>
        <taxon>Rhodobacterales</taxon>
        <taxon>Paracoccaceae</taxon>
        <taxon>Pseudotabrizicola</taxon>
    </lineage>
</organism>
<dbReference type="InterPro" id="IPR024370">
    <property type="entry name" value="PBP_domain"/>
</dbReference>
<accession>A0ABY2KHG5</accession>
<protein>
    <submittedName>
        <fullName evidence="4">Phosphate ABC transporter substrate-binding protein</fullName>
    </submittedName>
</protein>
<gene>
    <name evidence="4" type="ORF">EEB11_17040</name>
</gene>
<comment type="caution">
    <text evidence="4">The sequence shown here is derived from an EMBL/GenBank/DDBJ whole genome shotgun (WGS) entry which is preliminary data.</text>
</comment>
<dbReference type="Pfam" id="PF12849">
    <property type="entry name" value="PBP_like_2"/>
    <property type="match status" value="1"/>
</dbReference>
<evidence type="ECO:0000256" key="1">
    <source>
        <dbReference type="ARBA" id="ARBA00022729"/>
    </source>
</evidence>
<evidence type="ECO:0000256" key="2">
    <source>
        <dbReference type="SAM" id="SignalP"/>
    </source>
</evidence>
<keyword evidence="5" id="KW-1185">Reference proteome</keyword>
<sequence>MKLTHITVSALALIAASATVASARDQIRVTGSSTVFPYSQAVAEEFANQTGSPAPIVESVGTGGGFQAFCGGIGEGHPDLTGASRAIKKSEYDLCATNGVTDISEALIGNDGLAMSISRANTYDWDMTLGEMYTALAAQVPVDGEWKDNPYKNWNEINPAFPDVAITVYGPPPTSGTRDAWVEIAMHKGCEQLEFVKAGGFDGDWVEENCSRMRTDGPFIEAGENDNLIVQQLNANSNAMGIFGYSYLYENLDQLKGVKFGGIEPDFDTIAAYDYEVARPLYFYVKNAHRGVIPNLQEFIEEYMSDAALQTGGYLAERGMTPLPEAQRKEYQTSVLGAVNMEAPTE</sequence>
<feature type="chain" id="PRO_5046446129" evidence="2">
    <location>
        <begin position="24"/>
        <end position="346"/>
    </location>
</feature>
<dbReference type="RefSeq" id="WP_135433395.1">
    <property type="nucleotide sequence ID" value="NZ_RPEM01000015.1"/>
</dbReference>
<evidence type="ECO:0000313" key="4">
    <source>
        <dbReference type="EMBL" id="TGD41732.1"/>
    </source>
</evidence>
<evidence type="ECO:0000259" key="3">
    <source>
        <dbReference type="Pfam" id="PF12849"/>
    </source>
</evidence>